<dbReference type="Proteomes" id="UP000275078">
    <property type="component" value="Unassembled WGS sequence"/>
</dbReference>
<dbReference type="GO" id="GO:0050660">
    <property type="term" value="F:flavin adenine dinucleotide binding"/>
    <property type="evidence" value="ECO:0007669"/>
    <property type="project" value="InterPro"/>
</dbReference>
<evidence type="ECO:0000313" key="8">
    <source>
        <dbReference type="Proteomes" id="UP000275078"/>
    </source>
</evidence>
<dbReference type="PIRSF" id="PIRSF000137">
    <property type="entry name" value="Alcohol_oxidase"/>
    <property type="match status" value="1"/>
</dbReference>
<gene>
    <name evidence="7" type="ORF">BJ508DRAFT_414465</name>
</gene>
<evidence type="ECO:0000256" key="3">
    <source>
        <dbReference type="PIRSR" id="PIRSR000137-2"/>
    </source>
</evidence>
<dbReference type="STRING" id="1160509.A0A3N4I954"/>
<feature type="binding site" evidence="3">
    <location>
        <position position="123"/>
    </location>
    <ligand>
        <name>FAD</name>
        <dbReference type="ChEBI" id="CHEBI:57692"/>
    </ligand>
</feature>
<dbReference type="Gene3D" id="3.30.560.10">
    <property type="entry name" value="Glucose Oxidase, domain 3"/>
    <property type="match status" value="1"/>
</dbReference>
<feature type="active site" description="Proton acceptor" evidence="2">
    <location>
        <position position="604"/>
    </location>
</feature>
<keyword evidence="4" id="KW-0732">Signal</keyword>
<dbReference type="GO" id="GO:0016614">
    <property type="term" value="F:oxidoreductase activity, acting on CH-OH group of donors"/>
    <property type="evidence" value="ECO:0007669"/>
    <property type="project" value="InterPro"/>
</dbReference>
<dbReference type="Pfam" id="PF00732">
    <property type="entry name" value="GMC_oxred_N"/>
    <property type="match status" value="1"/>
</dbReference>
<dbReference type="SUPFAM" id="SSF54373">
    <property type="entry name" value="FAD-linked reductases, C-terminal domain"/>
    <property type="match status" value="1"/>
</dbReference>
<feature type="chain" id="PRO_5018222368" evidence="4">
    <location>
        <begin position="22"/>
        <end position="628"/>
    </location>
</feature>
<sequence>MISSAHPSLLALLAVAHLALALPGIHITNPNQLLPSYDFIVIGGGTAGNVVAGRLSEDPKHTILVIEAGPLFTGKTELDEILVQPKPEKWRDPRPPPEYAWDLPSGPHEFLNGRMTNFSMAKVFGGGSALNGRIWARPSKRDLDDWAEYLNDKSWSWKNMEKYYRKAETFTPPSDEYQKKAEGQITYDKKEYGNNGPIQVTYPQHWLESTKTHLAGYKAMGFPFKREQAGGDPNGVIWFPASSDPRTFMRSHSRNYVDTRSRRNLHLLPEHAVTKILFKGKRAVGVEYVPYPYGGKPQLGKKRSIKASKEILLAAGVIKSPQLLQVSGVGPAKISRSLGIPVISNLPVGEGLQDHGRIFYGFNNTNLPFEETQTSNLTYLQLEYSKYLKTHTGRYTTTAGHLMTLLTVPMLFPKSYKSIISTYTSQQSLQSPNPRTYLHANVDPVYAKEYEKQLALTYKSLLTTKMSVLEWTGGATVSTFVKPLSRGFVYANTTSIFDSPLIQARTLAHPLDLEFQKVGLRLARRYNAQDALKPLGIIETDAFQAVQTDEQVVEYIRTNLSPGGAHGCCTVGMGSCLDSKMRVKGVRGLRVVDSSAWPIIPGAHTSQCTAYAVAEKAADLVKQDHGMK</sequence>
<dbReference type="PANTHER" id="PTHR11552:SF115">
    <property type="entry name" value="DEHYDROGENASE XPTC-RELATED"/>
    <property type="match status" value="1"/>
</dbReference>
<dbReference type="GO" id="GO:0044550">
    <property type="term" value="P:secondary metabolite biosynthetic process"/>
    <property type="evidence" value="ECO:0007669"/>
    <property type="project" value="TreeGrafter"/>
</dbReference>
<dbReference type="AlphaFoldDB" id="A0A3N4I954"/>
<evidence type="ECO:0000256" key="1">
    <source>
        <dbReference type="ARBA" id="ARBA00010790"/>
    </source>
</evidence>
<evidence type="ECO:0000256" key="4">
    <source>
        <dbReference type="SAM" id="SignalP"/>
    </source>
</evidence>
<keyword evidence="8" id="KW-1185">Reference proteome</keyword>
<dbReference type="InterPro" id="IPR012132">
    <property type="entry name" value="GMC_OxRdtase"/>
</dbReference>
<evidence type="ECO:0000259" key="6">
    <source>
        <dbReference type="Pfam" id="PF05199"/>
    </source>
</evidence>
<dbReference type="InterPro" id="IPR036188">
    <property type="entry name" value="FAD/NAD-bd_sf"/>
</dbReference>
<dbReference type="Pfam" id="PF05199">
    <property type="entry name" value="GMC_oxred_C"/>
    <property type="match status" value="1"/>
</dbReference>
<dbReference type="SUPFAM" id="SSF51905">
    <property type="entry name" value="FAD/NAD(P)-binding domain"/>
    <property type="match status" value="1"/>
</dbReference>
<keyword evidence="3" id="KW-0285">Flavoprotein</keyword>
<feature type="domain" description="Glucose-methanol-choline oxidoreductase N-terminal" evidence="5">
    <location>
        <begin position="37"/>
        <end position="355"/>
    </location>
</feature>
<dbReference type="EMBL" id="ML119675">
    <property type="protein sequence ID" value="RPA81997.1"/>
    <property type="molecule type" value="Genomic_DNA"/>
</dbReference>
<feature type="active site" description="Proton donor" evidence="2">
    <location>
        <position position="566"/>
    </location>
</feature>
<dbReference type="InterPro" id="IPR000172">
    <property type="entry name" value="GMC_OxRdtase_N"/>
</dbReference>
<feature type="signal peptide" evidence="4">
    <location>
        <begin position="1"/>
        <end position="21"/>
    </location>
</feature>
<name>A0A3N4I954_ASCIM</name>
<organism evidence="7 8">
    <name type="scientific">Ascobolus immersus RN42</name>
    <dbReference type="NCBI Taxonomy" id="1160509"/>
    <lineage>
        <taxon>Eukaryota</taxon>
        <taxon>Fungi</taxon>
        <taxon>Dikarya</taxon>
        <taxon>Ascomycota</taxon>
        <taxon>Pezizomycotina</taxon>
        <taxon>Pezizomycetes</taxon>
        <taxon>Pezizales</taxon>
        <taxon>Ascobolaceae</taxon>
        <taxon>Ascobolus</taxon>
    </lineage>
</organism>
<dbReference type="PANTHER" id="PTHR11552">
    <property type="entry name" value="GLUCOSE-METHANOL-CHOLINE GMC OXIDOREDUCTASE"/>
    <property type="match status" value="1"/>
</dbReference>
<comment type="cofactor">
    <cofactor evidence="3">
        <name>FAD</name>
        <dbReference type="ChEBI" id="CHEBI:57692"/>
    </cofactor>
</comment>
<protein>
    <submittedName>
        <fullName evidence="7">Alcohol oxidase</fullName>
    </submittedName>
</protein>
<dbReference type="InterPro" id="IPR007867">
    <property type="entry name" value="GMC_OxRtase_C"/>
</dbReference>
<reference evidence="7 8" key="1">
    <citation type="journal article" date="2018" name="Nat. Ecol. Evol.">
        <title>Pezizomycetes genomes reveal the molecular basis of ectomycorrhizal truffle lifestyle.</title>
        <authorList>
            <person name="Murat C."/>
            <person name="Payen T."/>
            <person name="Noel B."/>
            <person name="Kuo A."/>
            <person name="Morin E."/>
            <person name="Chen J."/>
            <person name="Kohler A."/>
            <person name="Krizsan K."/>
            <person name="Balestrini R."/>
            <person name="Da Silva C."/>
            <person name="Montanini B."/>
            <person name="Hainaut M."/>
            <person name="Levati E."/>
            <person name="Barry K.W."/>
            <person name="Belfiori B."/>
            <person name="Cichocki N."/>
            <person name="Clum A."/>
            <person name="Dockter R.B."/>
            <person name="Fauchery L."/>
            <person name="Guy J."/>
            <person name="Iotti M."/>
            <person name="Le Tacon F."/>
            <person name="Lindquist E.A."/>
            <person name="Lipzen A."/>
            <person name="Malagnac F."/>
            <person name="Mello A."/>
            <person name="Molinier V."/>
            <person name="Miyauchi S."/>
            <person name="Poulain J."/>
            <person name="Riccioni C."/>
            <person name="Rubini A."/>
            <person name="Sitrit Y."/>
            <person name="Splivallo R."/>
            <person name="Traeger S."/>
            <person name="Wang M."/>
            <person name="Zifcakova L."/>
            <person name="Wipf D."/>
            <person name="Zambonelli A."/>
            <person name="Paolocci F."/>
            <person name="Nowrousian M."/>
            <person name="Ottonello S."/>
            <person name="Baldrian P."/>
            <person name="Spatafora J.W."/>
            <person name="Henrissat B."/>
            <person name="Nagy L.G."/>
            <person name="Aury J.M."/>
            <person name="Wincker P."/>
            <person name="Grigoriev I.V."/>
            <person name="Bonfante P."/>
            <person name="Martin F.M."/>
        </authorList>
    </citation>
    <scope>NUCLEOTIDE SEQUENCE [LARGE SCALE GENOMIC DNA]</scope>
    <source>
        <strain evidence="7 8">RN42</strain>
    </source>
</reference>
<evidence type="ECO:0000313" key="7">
    <source>
        <dbReference type="EMBL" id="RPA81997.1"/>
    </source>
</evidence>
<keyword evidence="3" id="KW-0274">FAD</keyword>
<feature type="domain" description="Glucose-methanol-choline oxidoreductase C-terminal" evidence="6">
    <location>
        <begin position="483"/>
        <end position="614"/>
    </location>
</feature>
<accession>A0A3N4I954</accession>
<dbReference type="OrthoDB" id="269227at2759"/>
<dbReference type="Gene3D" id="3.50.50.60">
    <property type="entry name" value="FAD/NAD(P)-binding domain"/>
    <property type="match status" value="1"/>
</dbReference>
<evidence type="ECO:0000256" key="2">
    <source>
        <dbReference type="PIRSR" id="PIRSR000137-1"/>
    </source>
</evidence>
<evidence type="ECO:0000259" key="5">
    <source>
        <dbReference type="Pfam" id="PF00732"/>
    </source>
</evidence>
<feature type="binding site" evidence="3">
    <location>
        <position position="273"/>
    </location>
    <ligand>
        <name>FAD</name>
        <dbReference type="ChEBI" id="CHEBI:57692"/>
    </ligand>
</feature>
<proteinExistence type="inferred from homology"/>
<comment type="similarity">
    <text evidence="1">Belongs to the GMC oxidoreductase family.</text>
</comment>